<comment type="caution">
    <text evidence="4">Lacks conserved residue(s) required for the propagation of feature annotation.</text>
</comment>
<dbReference type="GO" id="GO:0015920">
    <property type="term" value="P:lipopolysaccharide transport"/>
    <property type="evidence" value="ECO:0007669"/>
    <property type="project" value="InterPro"/>
</dbReference>
<dbReference type="AlphaFoldDB" id="A0A1S6HVX4"/>
<evidence type="ECO:0000256" key="3">
    <source>
        <dbReference type="ARBA" id="ARBA00023237"/>
    </source>
</evidence>
<dbReference type="InterPro" id="IPR005653">
    <property type="entry name" value="OstA-like_N"/>
</dbReference>
<evidence type="ECO:0000259" key="6">
    <source>
        <dbReference type="Pfam" id="PF04453"/>
    </source>
</evidence>
<organism evidence="7 8">
    <name type="scientific">Shewanella psychrophila</name>
    <dbReference type="NCBI Taxonomy" id="225848"/>
    <lineage>
        <taxon>Bacteria</taxon>
        <taxon>Pseudomonadati</taxon>
        <taxon>Pseudomonadota</taxon>
        <taxon>Gammaproteobacteria</taxon>
        <taxon>Alteromonadales</taxon>
        <taxon>Shewanellaceae</taxon>
        <taxon>Shewanella</taxon>
    </lineage>
</organism>
<keyword evidence="1 4" id="KW-0732">Signal</keyword>
<proteinExistence type="inferred from homology"/>
<dbReference type="PANTHER" id="PTHR30189">
    <property type="entry name" value="LPS-ASSEMBLY PROTEIN"/>
    <property type="match status" value="1"/>
</dbReference>
<dbReference type="InterPro" id="IPR050218">
    <property type="entry name" value="LptD"/>
</dbReference>
<dbReference type="GO" id="GO:0043165">
    <property type="term" value="P:Gram-negative-bacterium-type cell outer membrane assembly"/>
    <property type="evidence" value="ECO:0007669"/>
    <property type="project" value="UniProtKB-UniRule"/>
</dbReference>
<name>A0A1S6HVX4_9GAMM</name>
<keyword evidence="8" id="KW-1185">Reference proteome</keyword>
<dbReference type="GO" id="GO:1990351">
    <property type="term" value="C:transporter complex"/>
    <property type="evidence" value="ECO:0007669"/>
    <property type="project" value="TreeGrafter"/>
</dbReference>
<dbReference type="HAMAP" id="MF_01411">
    <property type="entry name" value="LPS_assembly_LptD"/>
    <property type="match status" value="1"/>
</dbReference>
<keyword evidence="3 4" id="KW-0998">Cell outer membrane</keyword>
<dbReference type="GO" id="GO:0009279">
    <property type="term" value="C:cell outer membrane"/>
    <property type="evidence" value="ECO:0007669"/>
    <property type="project" value="UniProtKB-SubCell"/>
</dbReference>
<dbReference type="InterPro" id="IPR020889">
    <property type="entry name" value="LipoPS_assembly_LptD"/>
</dbReference>
<dbReference type="Pfam" id="PF03968">
    <property type="entry name" value="LptD_N"/>
    <property type="match status" value="1"/>
</dbReference>
<dbReference type="EMBL" id="CP014782">
    <property type="protein sequence ID" value="AQS39726.1"/>
    <property type="molecule type" value="Genomic_DNA"/>
</dbReference>
<evidence type="ECO:0000259" key="5">
    <source>
        <dbReference type="Pfam" id="PF03968"/>
    </source>
</evidence>
<comment type="similarity">
    <text evidence="4">Belongs to the LptD family.</text>
</comment>
<dbReference type="InterPro" id="IPR007543">
    <property type="entry name" value="LptD_C"/>
</dbReference>
<evidence type="ECO:0000256" key="1">
    <source>
        <dbReference type="ARBA" id="ARBA00022729"/>
    </source>
</evidence>
<dbReference type="PANTHER" id="PTHR30189:SF1">
    <property type="entry name" value="LPS-ASSEMBLY PROTEIN LPTD"/>
    <property type="match status" value="1"/>
</dbReference>
<comment type="subcellular location">
    <subcellularLocation>
        <location evidence="4">Cell outer membrane</location>
    </subcellularLocation>
</comment>
<dbReference type="KEGG" id="spsw:Sps_04641"/>
<evidence type="ECO:0000313" key="7">
    <source>
        <dbReference type="EMBL" id="AQS39726.1"/>
    </source>
</evidence>
<evidence type="ECO:0000313" key="8">
    <source>
        <dbReference type="Proteomes" id="UP000189545"/>
    </source>
</evidence>
<comment type="function">
    <text evidence="4">Together with LptE, is involved in the assembly of lipopolysaccharide (LPS) at the surface of the outer membrane.</text>
</comment>
<feature type="chain" id="PRO_5013410442" description="LPS-assembly protein LptD" evidence="4">
    <location>
        <begin position="19"/>
        <end position="774"/>
    </location>
</feature>
<gene>
    <name evidence="4" type="primary">lptD</name>
    <name evidence="7" type="ORF">Sps_04641</name>
</gene>
<dbReference type="Gene3D" id="2.60.450.10">
    <property type="entry name" value="Lipopolysaccharide (LPS) transport protein A like domain"/>
    <property type="match status" value="1"/>
</dbReference>
<accession>A0A1S6HVX4</accession>
<evidence type="ECO:0000256" key="2">
    <source>
        <dbReference type="ARBA" id="ARBA00023136"/>
    </source>
</evidence>
<dbReference type="OrthoDB" id="9760225at2"/>
<feature type="domain" description="LptD C-terminal" evidence="6">
    <location>
        <begin position="297"/>
        <end position="675"/>
    </location>
</feature>
<comment type="subunit">
    <text evidence="4">Component of the lipopolysaccharide transport and assembly complex. Interacts with LptE and LptA.</text>
</comment>
<dbReference type="RefSeq" id="WP_077754583.1">
    <property type="nucleotide sequence ID" value="NZ_CP014782.1"/>
</dbReference>
<dbReference type="STRING" id="225848.Sps_04641"/>
<feature type="domain" description="Organic solvent tolerance-like N-terminal" evidence="5">
    <location>
        <begin position="57"/>
        <end position="188"/>
    </location>
</feature>
<dbReference type="Pfam" id="PF04453">
    <property type="entry name" value="LptD"/>
    <property type="match status" value="1"/>
</dbReference>
<reference evidence="7 8" key="1">
    <citation type="submission" date="2016-03" db="EMBL/GenBank/DDBJ databases">
        <title>Complete genome sequence of Shewanella psychrophila WP2, a deep sea bacterium isolated from west Pacific sediment.</title>
        <authorList>
            <person name="Xu G."/>
            <person name="Jian H."/>
        </authorList>
    </citation>
    <scope>NUCLEOTIDE SEQUENCE [LARGE SCALE GENOMIC DNA]</scope>
    <source>
        <strain evidence="7 8">WP2</strain>
    </source>
</reference>
<dbReference type="Proteomes" id="UP000189545">
    <property type="component" value="Chromosome"/>
</dbReference>
<dbReference type="NCBIfam" id="NF002997">
    <property type="entry name" value="PRK03761.1"/>
    <property type="match status" value="1"/>
</dbReference>
<feature type="signal peptide" evidence="4">
    <location>
        <begin position="1"/>
        <end position="18"/>
    </location>
</feature>
<keyword evidence="2 4" id="KW-0472">Membrane</keyword>
<protein>
    <recommendedName>
        <fullName evidence="4">LPS-assembly protein LptD</fullName>
    </recommendedName>
</protein>
<sequence precursor="true">MHIRYFLALSLLPQLVLAEETTPEPDASIQCLVEPPVPRMAVVDPEASETDLQEIRILSDRSEAQMGKQAKFNGNVSFSQGGRHIAADEAILNQQSERLDANGNLVFQDQMFTITADSLVAQMRDNSATLSGAQYWLHGQQIHGDAEKLEITPDNNLHLTKTNFTTCPPGDSSWLLEADKIKIDSTEEWGELWDAKLKIGGVPILYIPYMTIPVSDKRKSGFLFPTFSTSTTNGVEVATPYYWNIAPEYDLTFTPNYMSARGLFLKTDFRYLAGESQQGQLNVEYLGNDNMLSNNADRYLYHWEHKGAIDKNWRVLANFTQVSDNNYFNDMDSDVQSATDNQLSRLGEVSYFERNWDFSARVQDIKVLGEDEVPYQVMPQLNFNYRAPSLWNGLDFDLMSEVSNFKHQDNEFSTATRLHVEPSISFPIQGPAGSLTSEVKLLQTYYWQDDQGNPKNSELDDQVSRTLPQVRIHGQVNFERYTDYFNENYRQTLEPQFQYLYVGYEDQSNIGIYDTAQLQEDYFGLFRERRFSGLDRIADANQMTLGLTTRLFDENNIEKFKFSLGQIFYFQDSRVGINDPQIPTQTYTQENTSNSVLAAELSTQIYKDWYMSGAIQYDTKQSENKKSEVTLDFRPGANKLLQFSYRYVPDLLNTNTNESVNISQAGMRGAWPVSDSLYLVGNWYYDLNESRAVETYAGFQYESCCWALRLSYHYRIKTNYEDDNNSTLDNRELFESGVYLNFVIKGLGGSGPLGVTDMLNDGLFNYRKPLYLKN</sequence>
<evidence type="ECO:0000256" key="4">
    <source>
        <dbReference type="HAMAP-Rule" id="MF_01411"/>
    </source>
</evidence>